<feature type="transmembrane region" description="Helical" evidence="6">
    <location>
        <begin position="87"/>
        <end position="108"/>
    </location>
</feature>
<evidence type="ECO:0008006" key="9">
    <source>
        <dbReference type="Google" id="ProtNLM"/>
    </source>
</evidence>
<dbReference type="RefSeq" id="WP_110188514.1">
    <property type="nucleotide sequence ID" value="NZ_CP177354.1"/>
</dbReference>
<keyword evidence="3 6" id="KW-0812">Transmembrane</keyword>
<dbReference type="Pfam" id="PF03788">
    <property type="entry name" value="LrgA"/>
    <property type="match status" value="1"/>
</dbReference>
<dbReference type="PANTHER" id="PTHR33931">
    <property type="entry name" value="HOLIN-LIKE PROTEIN CIDA-RELATED"/>
    <property type="match status" value="1"/>
</dbReference>
<name>A0ABX5LWT5_9GAMM</name>
<keyword evidence="2" id="KW-1003">Cell membrane</keyword>
<evidence type="ECO:0000256" key="1">
    <source>
        <dbReference type="ARBA" id="ARBA00004651"/>
    </source>
</evidence>
<organism evidence="7 8">
    <name type="scientific">Pokkaliibacter plantistimulans</name>
    <dbReference type="NCBI Taxonomy" id="1635171"/>
    <lineage>
        <taxon>Bacteria</taxon>
        <taxon>Pseudomonadati</taxon>
        <taxon>Pseudomonadota</taxon>
        <taxon>Gammaproteobacteria</taxon>
        <taxon>Oceanospirillales</taxon>
        <taxon>Balneatrichaceae</taxon>
        <taxon>Pokkaliibacter</taxon>
    </lineage>
</organism>
<reference evidence="7 8" key="1">
    <citation type="submission" date="2015-03" db="EMBL/GenBank/DDBJ databases">
        <authorList>
            <person name="Krishnan R."/>
            <person name="Midha S."/>
            <person name="Patil P.B."/>
            <person name="Rameshkumar N."/>
        </authorList>
    </citation>
    <scope>NUCLEOTIDE SEQUENCE [LARGE SCALE GENOMIC DNA]</scope>
    <source>
        <strain evidence="7 8">L1E11</strain>
    </source>
</reference>
<comment type="subcellular location">
    <subcellularLocation>
        <location evidence="1">Cell membrane</location>
        <topology evidence="1">Multi-pass membrane protein</topology>
    </subcellularLocation>
</comment>
<feature type="transmembrane region" description="Helical" evidence="6">
    <location>
        <begin position="57"/>
        <end position="75"/>
    </location>
</feature>
<evidence type="ECO:0000313" key="7">
    <source>
        <dbReference type="EMBL" id="PXF30095.1"/>
    </source>
</evidence>
<dbReference type="Proteomes" id="UP000248090">
    <property type="component" value="Unassembled WGS sequence"/>
</dbReference>
<comment type="caution">
    <text evidence="7">The sequence shown here is derived from an EMBL/GenBank/DDBJ whole genome shotgun (WGS) entry which is preliminary data.</text>
</comment>
<keyword evidence="4 6" id="KW-1133">Transmembrane helix</keyword>
<evidence type="ECO:0000256" key="6">
    <source>
        <dbReference type="SAM" id="Phobius"/>
    </source>
</evidence>
<proteinExistence type="predicted"/>
<evidence type="ECO:0000313" key="8">
    <source>
        <dbReference type="Proteomes" id="UP000248090"/>
    </source>
</evidence>
<dbReference type="InterPro" id="IPR005538">
    <property type="entry name" value="LrgA/CidA"/>
</dbReference>
<dbReference type="EMBL" id="LAPT01000086">
    <property type="protein sequence ID" value="PXF30095.1"/>
    <property type="molecule type" value="Genomic_DNA"/>
</dbReference>
<accession>A0ABX5LWT5</accession>
<protein>
    <recommendedName>
        <fullName evidence="9">CidA/LrgA family protein</fullName>
    </recommendedName>
</protein>
<feature type="transmembrane region" description="Helical" evidence="6">
    <location>
        <begin position="27"/>
        <end position="45"/>
    </location>
</feature>
<keyword evidence="5 6" id="KW-0472">Membrane</keyword>
<dbReference type="PANTHER" id="PTHR33931:SF2">
    <property type="entry name" value="HOLIN-LIKE PROTEIN CIDA"/>
    <property type="match status" value="1"/>
</dbReference>
<evidence type="ECO:0000256" key="2">
    <source>
        <dbReference type="ARBA" id="ARBA00022475"/>
    </source>
</evidence>
<evidence type="ECO:0000256" key="3">
    <source>
        <dbReference type="ARBA" id="ARBA00022692"/>
    </source>
</evidence>
<evidence type="ECO:0000256" key="4">
    <source>
        <dbReference type="ARBA" id="ARBA00022989"/>
    </source>
</evidence>
<sequence>MPVVSGLLGLLGFQLLGTVISNLLLPSLPGPIFGLAFCLGFLCLAGESLTRPLEAAAKTLLSYLPLLMIPPAVGLMDNVDTLQDNLLPISAALLGSLLITVPVCGWLMQRLIRAGKQP</sequence>
<keyword evidence="8" id="KW-1185">Reference proteome</keyword>
<gene>
    <name evidence="7" type="ORF">WH50_17200</name>
</gene>
<evidence type="ECO:0000256" key="5">
    <source>
        <dbReference type="ARBA" id="ARBA00023136"/>
    </source>
</evidence>